<dbReference type="Gene3D" id="3.90.1200.10">
    <property type="match status" value="1"/>
</dbReference>
<dbReference type="PANTHER" id="PTHR40086">
    <property type="entry name" value="PHOSPHOTRANSFERASE YTMP-RELATED"/>
    <property type="match status" value="1"/>
</dbReference>
<dbReference type="STRING" id="562729.RNAN_1166"/>
<dbReference type="InterPro" id="IPR011009">
    <property type="entry name" value="Kinase-like_dom_sf"/>
</dbReference>
<dbReference type="SUPFAM" id="SSF56112">
    <property type="entry name" value="Protein kinase-like (PK-like)"/>
    <property type="match status" value="1"/>
</dbReference>
<dbReference type="Pfam" id="PF01636">
    <property type="entry name" value="APH"/>
    <property type="match status" value="1"/>
</dbReference>
<evidence type="ECO:0000313" key="2">
    <source>
        <dbReference type="EMBL" id="GAB58195.1"/>
    </source>
</evidence>
<gene>
    <name evidence="2" type="ORF">RNAN_1166</name>
</gene>
<dbReference type="AlphaFoldDB" id="I1DVW7"/>
<evidence type="ECO:0000259" key="1">
    <source>
        <dbReference type="Pfam" id="PF01636"/>
    </source>
</evidence>
<dbReference type="InterPro" id="IPR002575">
    <property type="entry name" value="Aminoglycoside_PTrfase"/>
</dbReference>
<comment type="caution">
    <text evidence="2">The sequence shown here is derived from an EMBL/GenBank/DDBJ whole genome shotgun (WGS) entry which is preliminary data.</text>
</comment>
<organism evidence="2 3">
    <name type="scientific">Rheinheimera nanhaiensis E407-8</name>
    <dbReference type="NCBI Taxonomy" id="562729"/>
    <lineage>
        <taxon>Bacteria</taxon>
        <taxon>Pseudomonadati</taxon>
        <taxon>Pseudomonadota</taxon>
        <taxon>Gammaproteobacteria</taxon>
        <taxon>Chromatiales</taxon>
        <taxon>Chromatiaceae</taxon>
        <taxon>Rheinheimera</taxon>
    </lineage>
</organism>
<proteinExistence type="predicted"/>
<dbReference type="PANTHER" id="PTHR40086:SF1">
    <property type="entry name" value="CELL CYCLE REGULATOR CCRZ"/>
    <property type="match status" value="1"/>
</dbReference>
<dbReference type="Gene3D" id="3.30.200.20">
    <property type="entry name" value="Phosphorylase Kinase, domain 1"/>
    <property type="match status" value="1"/>
</dbReference>
<evidence type="ECO:0000313" key="3">
    <source>
        <dbReference type="Proteomes" id="UP000004374"/>
    </source>
</evidence>
<dbReference type="RefSeq" id="WP_008219659.1">
    <property type="nucleotide sequence ID" value="NZ_BAFK01000005.1"/>
</dbReference>
<protein>
    <recommendedName>
        <fullName evidence="1">Aminoglycoside phosphotransferase domain-containing protein</fullName>
    </recommendedName>
</protein>
<dbReference type="OrthoDB" id="179763at2"/>
<dbReference type="Proteomes" id="UP000004374">
    <property type="component" value="Unassembled WGS sequence"/>
</dbReference>
<dbReference type="EMBL" id="BAFK01000005">
    <property type="protein sequence ID" value="GAB58195.1"/>
    <property type="molecule type" value="Genomic_DNA"/>
</dbReference>
<accession>I1DVW7</accession>
<reference evidence="2 3" key="1">
    <citation type="journal article" date="2012" name="J. Bacteriol.">
        <title>Genome Sequence of the Protease-Producing Bacterium Rheinheimera nanhaiensis E407-8T, Isolated from Deep-Sea Sediment of the South China Sea.</title>
        <authorList>
            <person name="Zhang X.-Y."/>
            <person name="Zhang Y.-J."/>
            <person name="Qin Q.-L."/>
            <person name="Xie B.-B."/>
            <person name="Chen X.-L."/>
            <person name="Zhou B.-C."/>
            <person name="Zhang Y.-Z."/>
        </authorList>
    </citation>
    <scope>NUCLEOTIDE SEQUENCE [LARGE SCALE GENOMIC DNA]</scope>
    <source>
        <strain evidence="2 3">E407-8</strain>
    </source>
</reference>
<keyword evidence="3" id="KW-1185">Reference proteome</keyword>
<dbReference type="InterPro" id="IPR052077">
    <property type="entry name" value="CcrZ_PhaseVar_Mediator"/>
</dbReference>
<sequence>MAQSLSAATGSELEHLRRLCQQLEFFVDQPVLKFAALSHGESNQSYYVKTARGHYVLRCYPADSVICRQQELRCQHAAAARGLAPAPLCLNNHYQLMLSDYIADGVPFDYQQHGRSALVRALAAYHQLAVQSAELDCGQYLQQLVQALPAAVTPEPGLVRQLQQAAVQLHQLSADTVLCHLDLHAGNLLYANHRLWLLDFEYSQRADSSLDLAAISLHFTLTEVEAQALLEEYVAQRGVPELLPMLEQKLPWARQLYSGFCWLWYLSRPDTTAQALHWQRCLTTLMQANAARPL</sequence>
<name>I1DVW7_9GAMM</name>
<feature type="domain" description="Aminoglycoside phosphotransferase" evidence="1">
    <location>
        <begin position="35"/>
        <end position="233"/>
    </location>
</feature>